<comment type="subcellular location">
    <subcellularLocation>
        <location evidence="1 6">Membrane</location>
        <topology evidence="1 6">Multi-pass membrane protein</topology>
    </subcellularLocation>
</comment>
<keyword evidence="4 6" id="KW-1133">Transmembrane helix</keyword>
<keyword evidence="5 6" id="KW-0472">Membrane</keyword>
<evidence type="ECO:0000256" key="1">
    <source>
        <dbReference type="ARBA" id="ARBA00004141"/>
    </source>
</evidence>
<proteinExistence type="inferred from homology"/>
<evidence type="ECO:0000256" key="4">
    <source>
        <dbReference type="ARBA" id="ARBA00022989"/>
    </source>
</evidence>
<dbReference type="Pfam" id="PF00892">
    <property type="entry name" value="EamA"/>
    <property type="match status" value="1"/>
</dbReference>
<evidence type="ECO:0000256" key="5">
    <source>
        <dbReference type="ARBA" id="ARBA00023136"/>
    </source>
</evidence>
<evidence type="ECO:0000313" key="9">
    <source>
        <dbReference type="Proteomes" id="UP001418222"/>
    </source>
</evidence>
<sequence>MEFGIEQWHIGVMCLIGNCLCMAIYLALQAPVLAKYPASLSVTAYSYFFGAFLMLLSGIFTTTNYADWMLTESEIVAVLYAGIIASALNYWLLTWSNKIIGPALVALYIPLQPAVSRCCPDYFLAAPFMLEVLSEGF</sequence>
<feature type="transmembrane region" description="Helical" evidence="6">
    <location>
        <begin position="75"/>
        <end position="93"/>
    </location>
</feature>
<comment type="caution">
    <text evidence="8">The sequence shown here is derived from an EMBL/GenBank/DDBJ whole genome shotgun (WGS) entry which is preliminary data.</text>
</comment>
<accession>A0AAP0BEB7</accession>
<name>A0AAP0BEB7_9ASPA</name>
<evidence type="ECO:0000259" key="7">
    <source>
        <dbReference type="Pfam" id="PF00892"/>
    </source>
</evidence>
<protein>
    <recommendedName>
        <fullName evidence="6">WAT1-related protein</fullName>
    </recommendedName>
</protein>
<keyword evidence="9" id="KW-1185">Reference proteome</keyword>
<keyword evidence="3 6" id="KW-0812">Transmembrane</keyword>
<gene>
    <name evidence="8" type="ORF">KSP39_PZI011890</name>
</gene>
<feature type="transmembrane region" description="Helical" evidence="6">
    <location>
        <begin position="6"/>
        <end position="28"/>
    </location>
</feature>
<reference evidence="8 9" key="1">
    <citation type="journal article" date="2022" name="Nat. Plants">
        <title>Genomes of leafy and leafless Platanthera orchids illuminate the evolution of mycoheterotrophy.</title>
        <authorList>
            <person name="Li M.H."/>
            <person name="Liu K.W."/>
            <person name="Li Z."/>
            <person name="Lu H.C."/>
            <person name="Ye Q.L."/>
            <person name="Zhang D."/>
            <person name="Wang J.Y."/>
            <person name="Li Y.F."/>
            <person name="Zhong Z.M."/>
            <person name="Liu X."/>
            <person name="Yu X."/>
            <person name="Liu D.K."/>
            <person name="Tu X.D."/>
            <person name="Liu B."/>
            <person name="Hao Y."/>
            <person name="Liao X.Y."/>
            <person name="Jiang Y.T."/>
            <person name="Sun W.H."/>
            <person name="Chen J."/>
            <person name="Chen Y.Q."/>
            <person name="Ai Y."/>
            <person name="Zhai J.W."/>
            <person name="Wu S.S."/>
            <person name="Zhou Z."/>
            <person name="Hsiao Y.Y."/>
            <person name="Wu W.L."/>
            <person name="Chen Y.Y."/>
            <person name="Lin Y.F."/>
            <person name="Hsu J.L."/>
            <person name="Li C.Y."/>
            <person name="Wang Z.W."/>
            <person name="Zhao X."/>
            <person name="Zhong W.Y."/>
            <person name="Ma X.K."/>
            <person name="Ma L."/>
            <person name="Huang J."/>
            <person name="Chen G.Z."/>
            <person name="Huang M.Z."/>
            <person name="Huang L."/>
            <person name="Peng D.H."/>
            <person name="Luo Y.B."/>
            <person name="Zou S.Q."/>
            <person name="Chen S.P."/>
            <person name="Lan S."/>
            <person name="Tsai W.C."/>
            <person name="Van de Peer Y."/>
            <person name="Liu Z.J."/>
        </authorList>
    </citation>
    <scope>NUCLEOTIDE SEQUENCE [LARGE SCALE GENOMIC DNA]</scope>
    <source>
        <strain evidence="8">Lor287</strain>
    </source>
</reference>
<evidence type="ECO:0000256" key="6">
    <source>
        <dbReference type="RuleBase" id="RU363077"/>
    </source>
</evidence>
<organism evidence="8 9">
    <name type="scientific">Platanthera zijinensis</name>
    <dbReference type="NCBI Taxonomy" id="2320716"/>
    <lineage>
        <taxon>Eukaryota</taxon>
        <taxon>Viridiplantae</taxon>
        <taxon>Streptophyta</taxon>
        <taxon>Embryophyta</taxon>
        <taxon>Tracheophyta</taxon>
        <taxon>Spermatophyta</taxon>
        <taxon>Magnoliopsida</taxon>
        <taxon>Liliopsida</taxon>
        <taxon>Asparagales</taxon>
        <taxon>Orchidaceae</taxon>
        <taxon>Orchidoideae</taxon>
        <taxon>Orchideae</taxon>
        <taxon>Orchidinae</taxon>
        <taxon>Platanthera</taxon>
    </lineage>
</organism>
<dbReference type="PANTHER" id="PTHR31218">
    <property type="entry name" value="WAT1-RELATED PROTEIN"/>
    <property type="match status" value="1"/>
</dbReference>
<dbReference type="GO" id="GO:0022857">
    <property type="term" value="F:transmembrane transporter activity"/>
    <property type="evidence" value="ECO:0007669"/>
    <property type="project" value="InterPro"/>
</dbReference>
<dbReference type="InterPro" id="IPR000620">
    <property type="entry name" value="EamA_dom"/>
</dbReference>
<dbReference type="AlphaFoldDB" id="A0AAP0BEB7"/>
<dbReference type="GO" id="GO:0016020">
    <property type="term" value="C:membrane"/>
    <property type="evidence" value="ECO:0007669"/>
    <property type="project" value="UniProtKB-SubCell"/>
</dbReference>
<dbReference type="EMBL" id="JBBWWQ010000010">
    <property type="protein sequence ID" value="KAK8936706.1"/>
    <property type="molecule type" value="Genomic_DNA"/>
</dbReference>
<evidence type="ECO:0000256" key="3">
    <source>
        <dbReference type="ARBA" id="ARBA00022692"/>
    </source>
</evidence>
<dbReference type="Proteomes" id="UP001418222">
    <property type="component" value="Unassembled WGS sequence"/>
</dbReference>
<dbReference type="InterPro" id="IPR030184">
    <property type="entry name" value="WAT1-related"/>
</dbReference>
<comment type="similarity">
    <text evidence="2 6">Belongs to the drug/metabolite transporter (DMT) superfamily. Plant drug/metabolite exporter (P-DME) (TC 2.A.7.4) family.</text>
</comment>
<feature type="transmembrane region" description="Helical" evidence="6">
    <location>
        <begin position="40"/>
        <end position="63"/>
    </location>
</feature>
<evidence type="ECO:0000313" key="8">
    <source>
        <dbReference type="EMBL" id="KAK8936706.1"/>
    </source>
</evidence>
<evidence type="ECO:0000256" key="2">
    <source>
        <dbReference type="ARBA" id="ARBA00007635"/>
    </source>
</evidence>
<comment type="caution">
    <text evidence="6">Lacks conserved residue(s) required for the propagation of feature annotation.</text>
</comment>
<feature type="domain" description="EamA" evidence="7">
    <location>
        <begin position="10"/>
        <end position="127"/>
    </location>
</feature>